<dbReference type="AlphaFoldDB" id="A0A4Z0YYW9"/>
<dbReference type="OrthoDB" id="2094269at2759"/>
<dbReference type="EMBL" id="SKBN01000068">
    <property type="protein sequence ID" value="TGJ84410.1"/>
    <property type="molecule type" value="Genomic_DNA"/>
</dbReference>
<dbReference type="STRING" id="37992.A0A4Z0YYW9"/>
<dbReference type="InterPro" id="IPR029058">
    <property type="entry name" value="AB_hydrolase_fold"/>
</dbReference>
<dbReference type="GO" id="GO:0019748">
    <property type="term" value="P:secondary metabolic process"/>
    <property type="evidence" value="ECO:0007669"/>
    <property type="project" value="TreeGrafter"/>
</dbReference>
<protein>
    <recommendedName>
        <fullName evidence="3">Serine hydrolase domain-containing protein</fullName>
    </recommendedName>
</protein>
<evidence type="ECO:0000256" key="1">
    <source>
        <dbReference type="ARBA" id="ARBA00022801"/>
    </source>
</evidence>
<organism evidence="4 5">
    <name type="scientific">Xylaria hypoxylon</name>
    <dbReference type="NCBI Taxonomy" id="37992"/>
    <lineage>
        <taxon>Eukaryota</taxon>
        <taxon>Fungi</taxon>
        <taxon>Dikarya</taxon>
        <taxon>Ascomycota</taxon>
        <taxon>Pezizomycotina</taxon>
        <taxon>Sordariomycetes</taxon>
        <taxon>Xylariomycetidae</taxon>
        <taxon>Xylariales</taxon>
        <taxon>Xylariaceae</taxon>
        <taxon>Xylaria</taxon>
    </lineage>
</organism>
<comment type="caution">
    <text evidence="4">The sequence shown here is derived from an EMBL/GenBank/DDBJ whole genome shotgun (WGS) entry which is preliminary data.</text>
</comment>
<dbReference type="Pfam" id="PF03959">
    <property type="entry name" value="FSH1"/>
    <property type="match status" value="1"/>
</dbReference>
<dbReference type="Gene3D" id="3.40.50.1820">
    <property type="entry name" value="alpha/beta hydrolase"/>
    <property type="match status" value="1"/>
</dbReference>
<gene>
    <name evidence="4" type="ORF">E0Z10_g4377</name>
</gene>
<dbReference type="Proteomes" id="UP000297716">
    <property type="component" value="Unassembled WGS sequence"/>
</dbReference>
<keyword evidence="5" id="KW-1185">Reference proteome</keyword>
<evidence type="ECO:0000313" key="5">
    <source>
        <dbReference type="Proteomes" id="UP000297716"/>
    </source>
</evidence>
<feature type="region of interest" description="Disordered" evidence="2">
    <location>
        <begin position="1"/>
        <end position="22"/>
    </location>
</feature>
<evidence type="ECO:0000313" key="4">
    <source>
        <dbReference type="EMBL" id="TGJ84410.1"/>
    </source>
</evidence>
<accession>A0A4Z0YYW9</accession>
<reference evidence="4 5" key="1">
    <citation type="submission" date="2019-03" db="EMBL/GenBank/DDBJ databases">
        <title>Draft genome sequence of Xylaria hypoxylon DSM 108379, a ubiquitous saprotrophic-parasitic fungi on hardwood.</title>
        <authorList>
            <person name="Buettner E."/>
            <person name="Leonhardt S."/>
            <person name="Gebauer A.M."/>
            <person name="Liers C."/>
            <person name="Hofrichter M."/>
            <person name="Kellner H."/>
        </authorList>
    </citation>
    <scope>NUCLEOTIDE SEQUENCE [LARGE SCALE GENOMIC DNA]</scope>
    <source>
        <strain evidence="4 5">DSM 108379</strain>
    </source>
</reference>
<feature type="region of interest" description="Disordered" evidence="2">
    <location>
        <begin position="162"/>
        <end position="183"/>
    </location>
</feature>
<proteinExistence type="predicted"/>
<feature type="compositionally biased region" description="Polar residues" evidence="2">
    <location>
        <begin position="169"/>
        <end position="181"/>
    </location>
</feature>
<feature type="domain" description="Serine hydrolase" evidence="3">
    <location>
        <begin position="28"/>
        <end position="273"/>
    </location>
</feature>
<dbReference type="PANTHER" id="PTHR48070:SF6">
    <property type="entry name" value="ESTERASE OVCA2"/>
    <property type="match status" value="1"/>
</dbReference>
<dbReference type="GO" id="GO:0005634">
    <property type="term" value="C:nucleus"/>
    <property type="evidence" value="ECO:0007669"/>
    <property type="project" value="TreeGrafter"/>
</dbReference>
<sequence length="294" mass="32008">MASAGQPALTAPATQDKKAVPSIPKGKKELKILMLHGYTQSGPLFSAKTKALNKLLIKALGPAPLNLHPTLIFPSGPHRLRPSDIPGYVPPEDPSLENGDEDELDNWSWFRKDDASGVYRGIEDGMRVIASTIREAGGVDGVIGFSQGGCMAALVASALEHPHHVPSDSAPSPSTTHISSETPDRSWLQELREANNSRPLKFGVIYSGFYATPRDLQWLYEPAIATPTLHFLGGLDTVVEEKRSQALIERCQDPVVITHPGGHYVPVARDWAMPLVGWLRQRCLEATDESKESL</sequence>
<dbReference type="InterPro" id="IPR005645">
    <property type="entry name" value="FSH-like_dom"/>
</dbReference>
<dbReference type="PANTHER" id="PTHR48070">
    <property type="entry name" value="ESTERASE OVCA2"/>
    <property type="match status" value="1"/>
</dbReference>
<dbReference type="SUPFAM" id="SSF53474">
    <property type="entry name" value="alpha/beta-Hydrolases"/>
    <property type="match status" value="1"/>
</dbReference>
<dbReference type="GO" id="GO:0016787">
    <property type="term" value="F:hydrolase activity"/>
    <property type="evidence" value="ECO:0007669"/>
    <property type="project" value="UniProtKB-KW"/>
</dbReference>
<dbReference type="GO" id="GO:0005737">
    <property type="term" value="C:cytoplasm"/>
    <property type="evidence" value="ECO:0007669"/>
    <property type="project" value="TreeGrafter"/>
</dbReference>
<evidence type="ECO:0000259" key="3">
    <source>
        <dbReference type="Pfam" id="PF03959"/>
    </source>
</evidence>
<name>A0A4Z0YYW9_9PEZI</name>
<dbReference type="InterPro" id="IPR050593">
    <property type="entry name" value="LovG"/>
</dbReference>
<evidence type="ECO:0000256" key="2">
    <source>
        <dbReference type="SAM" id="MobiDB-lite"/>
    </source>
</evidence>
<keyword evidence="1" id="KW-0378">Hydrolase</keyword>